<comment type="caution">
    <text evidence="1">The sequence shown here is derived from an EMBL/GenBank/DDBJ whole genome shotgun (WGS) entry which is preliminary data.</text>
</comment>
<dbReference type="EMBL" id="JAPMOS010000068">
    <property type="protein sequence ID" value="KAJ4456515.1"/>
    <property type="molecule type" value="Genomic_DNA"/>
</dbReference>
<dbReference type="InterPro" id="IPR048278">
    <property type="entry name" value="PFN"/>
</dbReference>
<proteinExistence type="predicted"/>
<evidence type="ECO:0008006" key="3">
    <source>
        <dbReference type="Google" id="ProtNLM"/>
    </source>
</evidence>
<organism evidence="1 2">
    <name type="scientific">Paratrimastix pyriformis</name>
    <dbReference type="NCBI Taxonomy" id="342808"/>
    <lineage>
        <taxon>Eukaryota</taxon>
        <taxon>Metamonada</taxon>
        <taxon>Preaxostyla</taxon>
        <taxon>Paratrimastigidae</taxon>
        <taxon>Paratrimastix</taxon>
    </lineage>
</organism>
<keyword evidence="2" id="KW-1185">Reference proteome</keyword>
<sequence>MAAAAAFEPLLHQYPCTEWTRVFFFEESGQIIAGHCSAKPEEVRDLIASYQDNDTTFARGLLIEGIHYDVHRFHGDLIYGRRGDANQGEGICLYRFQKPSGTKCFALITYQFPILSAKAIPDLQAFVQANMDKF</sequence>
<reference evidence="1" key="1">
    <citation type="journal article" date="2022" name="bioRxiv">
        <title>Genomics of Preaxostyla Flagellates Illuminates Evolutionary Transitions and the Path Towards Mitochondrial Loss.</title>
        <authorList>
            <person name="Novak L.V.F."/>
            <person name="Treitli S.C."/>
            <person name="Pyrih J."/>
            <person name="Halakuc P."/>
            <person name="Pipaliya S.V."/>
            <person name="Vacek V."/>
            <person name="Brzon O."/>
            <person name="Soukal P."/>
            <person name="Eme L."/>
            <person name="Dacks J.B."/>
            <person name="Karnkowska A."/>
            <person name="Elias M."/>
            <person name="Hampl V."/>
        </authorList>
    </citation>
    <scope>NUCLEOTIDE SEQUENCE</scope>
    <source>
        <strain evidence="1">RCP-MX</strain>
    </source>
</reference>
<evidence type="ECO:0000313" key="1">
    <source>
        <dbReference type="EMBL" id="KAJ4456515.1"/>
    </source>
</evidence>
<accession>A0ABQ8UGI4</accession>
<dbReference type="PANTHER" id="PTHR41752">
    <property type="entry name" value="PROFILIN"/>
    <property type="match status" value="1"/>
</dbReference>
<dbReference type="InterPro" id="IPR036140">
    <property type="entry name" value="PFN_sf"/>
</dbReference>
<dbReference type="Pfam" id="PF00235">
    <property type="entry name" value="Profilin"/>
    <property type="match status" value="1"/>
</dbReference>
<dbReference type="PANTHER" id="PTHR41752:SF1">
    <property type="entry name" value="PROFILIN"/>
    <property type="match status" value="1"/>
</dbReference>
<dbReference type="Gene3D" id="3.30.450.30">
    <property type="entry name" value="Dynein light chain 2a, cytoplasmic"/>
    <property type="match status" value="1"/>
</dbReference>
<dbReference type="SUPFAM" id="SSF55770">
    <property type="entry name" value="Profilin (actin-binding protein)"/>
    <property type="match status" value="1"/>
</dbReference>
<name>A0ABQ8UGI4_9EUKA</name>
<evidence type="ECO:0000313" key="2">
    <source>
        <dbReference type="Proteomes" id="UP001141327"/>
    </source>
</evidence>
<dbReference type="Proteomes" id="UP001141327">
    <property type="component" value="Unassembled WGS sequence"/>
</dbReference>
<gene>
    <name evidence="1" type="ORF">PAPYR_8254</name>
</gene>
<protein>
    <recommendedName>
        <fullName evidence="3">Profilin</fullName>
    </recommendedName>
</protein>